<dbReference type="VEuPathDB" id="VectorBase:AALF005475"/>
<dbReference type="VEuPathDB" id="VectorBase:AALFPA_080342"/>
<dbReference type="GO" id="GO:0016787">
    <property type="term" value="F:hydrolase activity"/>
    <property type="evidence" value="ECO:0007669"/>
    <property type="project" value="UniProtKB-KW"/>
</dbReference>
<sequence>MSNNSSTMGKSEADLCTPDLHPMIRYIELHDRKNNVTEVEIPIPYGKIAGKWFGPKNVQPILCLHGWLDNCGTFDRLIPLLPSDVSFLAIDLPGHGHSSWIPDGMAYHQLDYVVLILQIMKEYKWDKVAIMAHSMGAIIGFMFTALFPEKVEFLIGIDALKPHSYYPGKFLLLAAPLLTKFIEADQRNREKTEPPSYTYEEMLEKMYDATFESVTKETAPFLLQRNIKPSKKFPGKYYFDRDNKVKYNNIPGWSDEVNWDLGKRVKVPQLTIKAQDSPYPGSWQGFKPMVEVLKEHNPLFQLEFVKASHHVHLTDPELIAPIITEFLRKYWVKRLDSLVSKL</sequence>
<accession>A0A023ERC0</accession>
<evidence type="ECO:0000256" key="1">
    <source>
        <dbReference type="ARBA" id="ARBA00008645"/>
    </source>
</evidence>
<feature type="transmembrane region" description="Helical" evidence="3">
    <location>
        <begin position="128"/>
        <end position="146"/>
    </location>
</feature>
<dbReference type="AlphaFoldDB" id="A0A023ERC0"/>
<keyword evidence="3" id="KW-0472">Membrane</keyword>
<comment type="similarity">
    <text evidence="1">Belongs to the AB hydrolase superfamily.</text>
</comment>
<keyword evidence="3" id="KW-0812">Transmembrane</keyword>
<evidence type="ECO:0000256" key="3">
    <source>
        <dbReference type="SAM" id="Phobius"/>
    </source>
</evidence>
<feature type="domain" description="AB hydrolase-1" evidence="4">
    <location>
        <begin position="60"/>
        <end position="162"/>
    </location>
</feature>
<evidence type="ECO:0000259" key="4">
    <source>
        <dbReference type="Pfam" id="PF00561"/>
    </source>
</evidence>
<keyword evidence="2" id="KW-0378">Hydrolase</keyword>
<protein>
    <submittedName>
        <fullName evidence="5">Putative kraken</fullName>
    </submittedName>
</protein>
<dbReference type="PANTHER" id="PTHR43798:SF14">
    <property type="entry name" value="SERINE HYDROLASE-LIKE PROTEIN DDB_G0286239"/>
    <property type="match status" value="1"/>
</dbReference>
<dbReference type="Pfam" id="PF00561">
    <property type="entry name" value="Abhydrolase_1"/>
    <property type="match status" value="1"/>
</dbReference>
<dbReference type="InterPro" id="IPR000073">
    <property type="entry name" value="AB_hydrolase_1"/>
</dbReference>
<dbReference type="Gene3D" id="3.40.50.1820">
    <property type="entry name" value="alpha/beta hydrolase"/>
    <property type="match status" value="1"/>
</dbReference>
<dbReference type="VEuPathDB" id="VectorBase:AALC636_008591"/>
<dbReference type="GO" id="GO:0016020">
    <property type="term" value="C:membrane"/>
    <property type="evidence" value="ECO:0007669"/>
    <property type="project" value="TreeGrafter"/>
</dbReference>
<dbReference type="InterPro" id="IPR050266">
    <property type="entry name" value="AB_hydrolase_sf"/>
</dbReference>
<reference evidence="5" key="1">
    <citation type="journal article" date="2014" name="PLoS Negl. Trop. Dis.">
        <title>Identification and characterization of seminal fluid proteins in the Asian tiger mosquito, Aedes albopictus.</title>
        <authorList>
            <person name="Boes K.E."/>
            <person name="Ribeiro J.M."/>
            <person name="Wong A."/>
            <person name="Harrington L.C."/>
            <person name="Wolfner M.F."/>
            <person name="Sirot L.K."/>
        </authorList>
    </citation>
    <scope>NUCLEOTIDE SEQUENCE</scope>
    <source>
        <tissue evidence="5">Reproductive organs</tissue>
    </source>
</reference>
<organism evidence="5">
    <name type="scientific">Aedes albopictus</name>
    <name type="common">Asian tiger mosquito</name>
    <name type="synonym">Stegomyia albopicta</name>
    <dbReference type="NCBI Taxonomy" id="7160"/>
    <lineage>
        <taxon>Eukaryota</taxon>
        <taxon>Metazoa</taxon>
        <taxon>Ecdysozoa</taxon>
        <taxon>Arthropoda</taxon>
        <taxon>Hexapoda</taxon>
        <taxon>Insecta</taxon>
        <taxon>Pterygota</taxon>
        <taxon>Neoptera</taxon>
        <taxon>Endopterygota</taxon>
        <taxon>Diptera</taxon>
        <taxon>Nematocera</taxon>
        <taxon>Culicoidea</taxon>
        <taxon>Culicidae</taxon>
        <taxon>Culicinae</taxon>
        <taxon>Aedini</taxon>
        <taxon>Aedes</taxon>
        <taxon>Stegomyia</taxon>
    </lineage>
</organism>
<name>A0A023ERC0_AEDAL</name>
<evidence type="ECO:0000313" key="5">
    <source>
        <dbReference type="EMBL" id="JAC11209.1"/>
    </source>
</evidence>
<evidence type="ECO:0000256" key="2">
    <source>
        <dbReference type="ARBA" id="ARBA00022801"/>
    </source>
</evidence>
<dbReference type="InterPro" id="IPR029058">
    <property type="entry name" value="AB_hydrolase_fold"/>
</dbReference>
<proteinExistence type="evidence at transcript level"/>
<dbReference type="PANTHER" id="PTHR43798">
    <property type="entry name" value="MONOACYLGLYCEROL LIPASE"/>
    <property type="match status" value="1"/>
</dbReference>
<keyword evidence="3" id="KW-1133">Transmembrane helix</keyword>
<dbReference type="EMBL" id="GAPW01002389">
    <property type="protein sequence ID" value="JAC11209.1"/>
    <property type="molecule type" value="mRNA"/>
</dbReference>
<dbReference type="SUPFAM" id="SSF53474">
    <property type="entry name" value="alpha/beta-Hydrolases"/>
    <property type="match status" value="1"/>
</dbReference>